<dbReference type="AlphaFoldDB" id="A0A2N9G1X0"/>
<feature type="compositionally biased region" description="Basic and acidic residues" evidence="1">
    <location>
        <begin position="17"/>
        <end position="28"/>
    </location>
</feature>
<accession>A0A2N9G1X0</accession>
<gene>
    <name evidence="2" type="ORF">FSB_LOCUS21171</name>
</gene>
<reference evidence="2" key="1">
    <citation type="submission" date="2018-02" db="EMBL/GenBank/DDBJ databases">
        <authorList>
            <person name="Cohen D.B."/>
            <person name="Kent A.D."/>
        </authorList>
    </citation>
    <scope>NUCLEOTIDE SEQUENCE</scope>
</reference>
<name>A0A2N9G1X0_FAGSY</name>
<evidence type="ECO:0000256" key="1">
    <source>
        <dbReference type="SAM" id="MobiDB-lite"/>
    </source>
</evidence>
<feature type="region of interest" description="Disordered" evidence="1">
    <location>
        <begin position="1"/>
        <end position="43"/>
    </location>
</feature>
<sequence length="43" mass="4707">MGPRLHGSTPPQHAARGRRDHDSRRLEARSTGASRATAYPVLL</sequence>
<organism evidence="2">
    <name type="scientific">Fagus sylvatica</name>
    <name type="common">Beechnut</name>
    <dbReference type="NCBI Taxonomy" id="28930"/>
    <lineage>
        <taxon>Eukaryota</taxon>
        <taxon>Viridiplantae</taxon>
        <taxon>Streptophyta</taxon>
        <taxon>Embryophyta</taxon>
        <taxon>Tracheophyta</taxon>
        <taxon>Spermatophyta</taxon>
        <taxon>Magnoliopsida</taxon>
        <taxon>eudicotyledons</taxon>
        <taxon>Gunneridae</taxon>
        <taxon>Pentapetalae</taxon>
        <taxon>rosids</taxon>
        <taxon>fabids</taxon>
        <taxon>Fagales</taxon>
        <taxon>Fagaceae</taxon>
        <taxon>Fagus</taxon>
    </lineage>
</organism>
<dbReference type="EMBL" id="OIVN01001380">
    <property type="protein sequence ID" value="SPC93289.1"/>
    <property type="molecule type" value="Genomic_DNA"/>
</dbReference>
<protein>
    <submittedName>
        <fullName evidence="2">Uncharacterized protein</fullName>
    </submittedName>
</protein>
<evidence type="ECO:0000313" key="2">
    <source>
        <dbReference type="EMBL" id="SPC93289.1"/>
    </source>
</evidence>
<proteinExistence type="predicted"/>